<dbReference type="Pfam" id="PF18158">
    <property type="entry name" value="AidB_N"/>
    <property type="match status" value="1"/>
</dbReference>
<feature type="domain" description="Adaptive response protein AidB N-terminal" evidence="7">
    <location>
        <begin position="49"/>
        <end position="143"/>
    </location>
</feature>
<dbReference type="InterPro" id="IPR036250">
    <property type="entry name" value="AcylCo_DH-like_C"/>
</dbReference>
<dbReference type="AlphaFoldDB" id="H5SG95"/>
<dbReference type="Pfam" id="PF00441">
    <property type="entry name" value="Acyl-CoA_dh_1"/>
    <property type="match status" value="1"/>
</dbReference>
<dbReference type="Gene3D" id="2.40.110.20">
    <property type="match status" value="1"/>
</dbReference>
<dbReference type="GO" id="GO:0003995">
    <property type="term" value="F:acyl-CoA dehydrogenase activity"/>
    <property type="evidence" value="ECO:0007669"/>
    <property type="project" value="TreeGrafter"/>
</dbReference>
<dbReference type="InterPro" id="IPR009100">
    <property type="entry name" value="AcylCoA_DH/oxidase_NM_dom_sf"/>
</dbReference>
<evidence type="ECO:0000256" key="3">
    <source>
        <dbReference type="ARBA" id="ARBA00022827"/>
    </source>
</evidence>
<feature type="domain" description="Acyl-CoA oxidase/dehydrogenase middle" evidence="6">
    <location>
        <begin position="151"/>
        <end position="249"/>
    </location>
</feature>
<comment type="similarity">
    <text evidence="1 4">Belongs to the acyl-CoA dehydrogenase family.</text>
</comment>
<accession>H5SG95</accession>
<evidence type="ECO:0000256" key="2">
    <source>
        <dbReference type="ARBA" id="ARBA00022630"/>
    </source>
</evidence>
<dbReference type="InterPro" id="IPR052904">
    <property type="entry name" value="Acyl-CoA_dehydrogenase-like"/>
</dbReference>
<dbReference type="SUPFAM" id="SSF47203">
    <property type="entry name" value="Acyl-CoA dehydrogenase C-terminal domain-like"/>
    <property type="match status" value="1"/>
</dbReference>
<dbReference type="PANTHER" id="PTHR42707">
    <property type="entry name" value="ACYL-COA DEHYDROGENASE"/>
    <property type="match status" value="1"/>
</dbReference>
<dbReference type="InterPro" id="IPR041504">
    <property type="entry name" value="AidB_N"/>
</dbReference>
<dbReference type="InterPro" id="IPR006091">
    <property type="entry name" value="Acyl-CoA_Oxase/DH_mid-dom"/>
</dbReference>
<dbReference type="Gene3D" id="1.20.140.10">
    <property type="entry name" value="Butyryl-CoA Dehydrogenase, subunit A, domain 3"/>
    <property type="match status" value="1"/>
</dbReference>
<name>H5SG95_9BACT</name>
<organism evidence="8">
    <name type="scientific">uncultured Acetothermia bacterium</name>
    <dbReference type="NCBI Taxonomy" id="236499"/>
    <lineage>
        <taxon>Bacteria</taxon>
        <taxon>Candidatus Bipolaricaulota</taxon>
        <taxon>environmental samples</taxon>
    </lineage>
</organism>
<evidence type="ECO:0000256" key="1">
    <source>
        <dbReference type="ARBA" id="ARBA00009347"/>
    </source>
</evidence>
<dbReference type="PANTHER" id="PTHR42707:SF2">
    <property type="entry name" value="ACD11 DEHYDROGENASE"/>
    <property type="match status" value="1"/>
</dbReference>
<feature type="domain" description="Acyl-CoA dehydrogenase/oxidase C-terminal" evidence="5">
    <location>
        <begin position="262"/>
        <end position="412"/>
    </location>
</feature>
<keyword evidence="3 4" id="KW-0274">FAD</keyword>
<sequence length="486" mass="55210">MAWERVQSPVSFLKQMLGTVACEQTLRAYESFWEHEGKPISEIVDRAGTPWLRMFDRLGRRIDEVLFPPEYWKLLRQGYQTGIVWRVFEEQSLVPSYLLGYVTSFYDPGLYCPYTVSLSTAVPLEKYGAESVKARFLPELLKRDSSVWQGATWMTEVQGGSDLGAAVETIAKPAGDHWLLTGEKYFASNAGAELAVVAARPEGAPRNVRGLALFLLPKYRRDGSLNYTIRRLKDKIATRSVPTGEVELTESEAYLLGKTEWGVYLILEVLNLSRVANSIGSVALTQRVLADALSFAQQRVAFGKPIIEHPLLRRQFEDRIAQLESAFALAWEAVTLLDRVWRQTPPYSEQYHLFRLVAHLAKYWTAELAAQTAKWGMEVYGGIGTLAEFGMDRWLRESMILAIWEGTPHRQMLDGLEVMERKGAHRLLLEYLEPWAEPGELREIASRIEEHLKLAPDEKEAQIEGLFRDLARFTAGVFQGKLSAHR</sequence>
<proteinExistence type="inferred from homology"/>
<gene>
    <name evidence="8" type="ORF">HGMM_F23G10C34</name>
</gene>
<evidence type="ECO:0000259" key="6">
    <source>
        <dbReference type="Pfam" id="PF02770"/>
    </source>
</evidence>
<keyword evidence="4" id="KW-0560">Oxidoreductase</keyword>
<reference evidence="8" key="1">
    <citation type="journal article" date="2005" name="Environ. Microbiol.">
        <title>Genetic and functional properties of uncultivated thermophilic crenarchaeotes from a subsurface gold mine as revealed by analysis of genome fragments.</title>
        <authorList>
            <person name="Nunoura T."/>
            <person name="Hirayama H."/>
            <person name="Takami H."/>
            <person name="Oida H."/>
            <person name="Nishi S."/>
            <person name="Shimamura S."/>
            <person name="Suzuki Y."/>
            <person name="Inagaki F."/>
            <person name="Takai K."/>
            <person name="Nealson K.H."/>
            <person name="Horikoshi K."/>
        </authorList>
    </citation>
    <scope>NUCLEOTIDE SEQUENCE</scope>
</reference>
<evidence type="ECO:0000259" key="7">
    <source>
        <dbReference type="Pfam" id="PF18158"/>
    </source>
</evidence>
<evidence type="ECO:0000259" key="5">
    <source>
        <dbReference type="Pfam" id="PF00441"/>
    </source>
</evidence>
<dbReference type="InterPro" id="IPR009075">
    <property type="entry name" value="AcylCo_DH/oxidase_C"/>
</dbReference>
<evidence type="ECO:0000256" key="4">
    <source>
        <dbReference type="RuleBase" id="RU362125"/>
    </source>
</evidence>
<keyword evidence="2 4" id="KW-0285">Flavoprotein</keyword>
<comment type="cofactor">
    <cofactor evidence="4">
        <name>FAD</name>
        <dbReference type="ChEBI" id="CHEBI:57692"/>
    </cofactor>
</comment>
<dbReference type="EMBL" id="AP011711">
    <property type="protein sequence ID" value="BAL55181.1"/>
    <property type="molecule type" value="Genomic_DNA"/>
</dbReference>
<reference evidence="8" key="2">
    <citation type="journal article" date="2012" name="PLoS ONE">
        <title>A Deeply Branching Thermophilic Bacterium with an Ancient Acetyl-CoA Pathway Dominates a Subsurface Ecosystem.</title>
        <authorList>
            <person name="Takami H."/>
            <person name="Noguchi H."/>
            <person name="Takaki Y."/>
            <person name="Uchiyama I."/>
            <person name="Toyoda A."/>
            <person name="Nishi S."/>
            <person name="Chee G.-J."/>
            <person name="Arai W."/>
            <person name="Nunoura T."/>
            <person name="Itoh T."/>
            <person name="Hattori M."/>
            <person name="Takai K."/>
        </authorList>
    </citation>
    <scope>NUCLEOTIDE SEQUENCE</scope>
</reference>
<dbReference type="SUPFAM" id="SSF56645">
    <property type="entry name" value="Acyl-CoA dehydrogenase NM domain-like"/>
    <property type="match status" value="1"/>
</dbReference>
<dbReference type="Gene3D" id="6.10.250.600">
    <property type="match status" value="1"/>
</dbReference>
<dbReference type="Pfam" id="PF02770">
    <property type="entry name" value="Acyl-CoA_dh_M"/>
    <property type="match status" value="1"/>
</dbReference>
<protein>
    <submittedName>
        <fullName evidence="8">Acyl-CoA dehydrogenase domain protein</fullName>
    </submittedName>
</protein>
<evidence type="ECO:0000313" key="8">
    <source>
        <dbReference type="EMBL" id="BAL55181.1"/>
    </source>
</evidence>